<sequence>MASPISYVEIGAGDARAVGAFFAELFGWSFHPMGTDGGGWFQAGSIKAGLHGGETAPRIDLFFQVPNLAAAVERVRALGGQVDGEIAEEPGFGKFAQCHAPGGLSFGLHQPEASSAASSSR</sequence>
<dbReference type="RefSeq" id="WP_118268053.1">
    <property type="nucleotide sequence ID" value="NZ_CP031968.1"/>
</dbReference>
<protein>
    <submittedName>
        <fullName evidence="2">VOC family protein</fullName>
    </submittedName>
</protein>
<keyword evidence="3" id="KW-1185">Reference proteome</keyword>
<dbReference type="AlphaFoldDB" id="A0AAD0RRL0"/>
<gene>
    <name evidence="2" type="ORF">D1345_14355</name>
</gene>
<dbReference type="SUPFAM" id="SSF54593">
    <property type="entry name" value="Glyoxalase/Bleomycin resistance protein/Dihydroxybiphenyl dioxygenase"/>
    <property type="match status" value="1"/>
</dbReference>
<name>A0AAD0RRL0_9NEIS</name>
<dbReference type="Pfam" id="PF18029">
    <property type="entry name" value="Glyoxalase_6"/>
    <property type="match status" value="1"/>
</dbReference>
<dbReference type="Proteomes" id="UP000259465">
    <property type="component" value="Chromosome"/>
</dbReference>
<organism evidence="2 3">
    <name type="scientific">Chromobacterium rhizoryzae</name>
    <dbReference type="NCBI Taxonomy" id="1778675"/>
    <lineage>
        <taxon>Bacteria</taxon>
        <taxon>Pseudomonadati</taxon>
        <taxon>Pseudomonadota</taxon>
        <taxon>Betaproteobacteria</taxon>
        <taxon>Neisseriales</taxon>
        <taxon>Chromobacteriaceae</taxon>
        <taxon>Chromobacterium</taxon>
    </lineage>
</organism>
<dbReference type="PANTHER" id="PTHR33993">
    <property type="entry name" value="GLYOXALASE-RELATED"/>
    <property type="match status" value="1"/>
</dbReference>
<accession>A0AAD0RRL0</accession>
<dbReference type="PANTHER" id="PTHR33993:SF14">
    <property type="entry name" value="GB|AAF24581.1"/>
    <property type="match status" value="1"/>
</dbReference>
<dbReference type="PROSITE" id="PS51819">
    <property type="entry name" value="VOC"/>
    <property type="match status" value="1"/>
</dbReference>
<evidence type="ECO:0000259" key="1">
    <source>
        <dbReference type="PROSITE" id="PS51819"/>
    </source>
</evidence>
<dbReference type="InterPro" id="IPR041581">
    <property type="entry name" value="Glyoxalase_6"/>
</dbReference>
<dbReference type="Gene3D" id="3.10.180.10">
    <property type="entry name" value="2,3-Dihydroxybiphenyl 1,2-Dioxygenase, domain 1"/>
    <property type="match status" value="1"/>
</dbReference>
<evidence type="ECO:0000313" key="3">
    <source>
        <dbReference type="Proteomes" id="UP000259465"/>
    </source>
</evidence>
<evidence type="ECO:0000313" key="2">
    <source>
        <dbReference type="EMBL" id="AXT47300.1"/>
    </source>
</evidence>
<dbReference type="InterPro" id="IPR029068">
    <property type="entry name" value="Glyas_Bleomycin-R_OHBP_Dase"/>
</dbReference>
<feature type="domain" description="VOC" evidence="1">
    <location>
        <begin position="4"/>
        <end position="111"/>
    </location>
</feature>
<dbReference type="InterPro" id="IPR037523">
    <property type="entry name" value="VOC_core"/>
</dbReference>
<dbReference type="EMBL" id="CP031968">
    <property type="protein sequence ID" value="AXT47300.1"/>
    <property type="molecule type" value="Genomic_DNA"/>
</dbReference>
<proteinExistence type="predicted"/>
<dbReference type="InterPro" id="IPR052164">
    <property type="entry name" value="Anthracycline_SecMetBiosynth"/>
</dbReference>
<reference evidence="2 3" key="1">
    <citation type="submission" date="2018-08" db="EMBL/GenBank/DDBJ databases">
        <title>Complete genome sequence of JP2-74.</title>
        <authorList>
            <person name="Wu L."/>
        </authorList>
    </citation>
    <scope>NUCLEOTIDE SEQUENCE [LARGE SCALE GENOMIC DNA]</scope>
    <source>
        <strain evidence="2 3">JP2-74</strain>
    </source>
</reference>
<dbReference type="KEGG" id="crz:D1345_14355"/>